<feature type="region of interest" description="Disordered" evidence="1">
    <location>
        <begin position="351"/>
        <end position="486"/>
    </location>
</feature>
<protein>
    <submittedName>
        <fullName evidence="2">Chromosome partition protein Smc</fullName>
    </submittedName>
</protein>
<keyword evidence="3" id="KW-1185">Reference proteome</keyword>
<gene>
    <name evidence="2" type="primary">smc_1</name>
    <name evidence="2" type="ORF">IMCC3135_11375</name>
</gene>
<organism evidence="2 3">
    <name type="scientific">Granulosicoccus antarcticus IMCC3135</name>
    <dbReference type="NCBI Taxonomy" id="1192854"/>
    <lineage>
        <taxon>Bacteria</taxon>
        <taxon>Pseudomonadati</taxon>
        <taxon>Pseudomonadota</taxon>
        <taxon>Gammaproteobacteria</taxon>
        <taxon>Chromatiales</taxon>
        <taxon>Granulosicoccaceae</taxon>
        <taxon>Granulosicoccus</taxon>
    </lineage>
</organism>
<feature type="compositionally biased region" description="Basic and acidic residues" evidence="1">
    <location>
        <begin position="102"/>
        <end position="113"/>
    </location>
</feature>
<feature type="compositionally biased region" description="Low complexity" evidence="1">
    <location>
        <begin position="440"/>
        <end position="453"/>
    </location>
</feature>
<feature type="compositionally biased region" description="Pro residues" evidence="1">
    <location>
        <begin position="42"/>
        <end position="56"/>
    </location>
</feature>
<dbReference type="KEGG" id="gai:IMCC3135_11375"/>
<dbReference type="EMBL" id="CP018632">
    <property type="protein sequence ID" value="ASJ72365.1"/>
    <property type="molecule type" value="Genomic_DNA"/>
</dbReference>
<name>A0A2Z2NPI0_9GAMM</name>
<evidence type="ECO:0000313" key="2">
    <source>
        <dbReference type="EMBL" id="ASJ72365.1"/>
    </source>
</evidence>
<evidence type="ECO:0000313" key="3">
    <source>
        <dbReference type="Proteomes" id="UP000250079"/>
    </source>
</evidence>
<feature type="compositionally biased region" description="Low complexity" evidence="1">
    <location>
        <begin position="25"/>
        <end position="36"/>
    </location>
</feature>
<feature type="compositionally biased region" description="Basic and acidic residues" evidence="1">
    <location>
        <begin position="354"/>
        <end position="397"/>
    </location>
</feature>
<evidence type="ECO:0000256" key="1">
    <source>
        <dbReference type="SAM" id="MobiDB-lite"/>
    </source>
</evidence>
<feature type="compositionally biased region" description="Low complexity" evidence="1">
    <location>
        <begin position="463"/>
        <end position="472"/>
    </location>
</feature>
<feature type="region of interest" description="Disordered" evidence="1">
    <location>
        <begin position="1"/>
        <end position="155"/>
    </location>
</feature>
<dbReference type="Proteomes" id="UP000250079">
    <property type="component" value="Chromosome"/>
</dbReference>
<sequence>MFDFLAEEGAEKQRRKKRSEAATERPLPIIRRPVPVSQSGPLLPPKPGAPVAPPPELTSGSSTTSDTDDLDFLDDMPARRPVAKTRKPRAPESDSDSNITRLDSRSKRTRTEADPTAVTRRVSKPARFNESDDFDDIQLNLDDSPEFGRGRGVGRTVVEPDDFDEETRPGRGRWLALALVLIAAGAGSFAFTNSPELRALLTGFGLPDGSSSGTDDVIVSTDDTVSPDDNRVVSEPSEMMQRFSEQLSLVEGLIDNGDLDDAEQALSSMDRTVYGYGAREFGELENRIEQVRSGVVEPAVNETSADDQLAEAEAARLAGERAAQAERERLVAAEQASRDAAERARIAEQTRVAEQARAEQARAEQARAEQARAEQARAEQARAEQARAEQARAEQARAEQAALDEQARIDAEQQAQAEQAEEARIAAAEQSVRQEQSSTAATQVEQAAAAARQEAARLEQLRQEQQAAQIARTSDWPAPDRDRQATDRRIAEERAALQRQEAREQRLVEAREREAALAAQAESAVQTESEESTEAYVDIPPVVDAREEQTSKAIDDDELQIVYRRFIELQRAISGRDINAVVGLTERSGVRVQQFMQIFENSTQIDARIRNVSTNNATGEIKGTLQINRIQRANGTFVEPPSALSSIPLSSTREGDGWSAIVW</sequence>
<reference evidence="2 3" key="1">
    <citation type="submission" date="2016-12" db="EMBL/GenBank/DDBJ databases">
        <authorList>
            <person name="Song W.-J."/>
            <person name="Kurnit D.M."/>
        </authorList>
    </citation>
    <scope>NUCLEOTIDE SEQUENCE [LARGE SCALE GENOMIC DNA]</scope>
    <source>
        <strain evidence="2 3">IMCC3135</strain>
    </source>
</reference>
<accession>A0A2Z2NPI0</accession>
<proteinExistence type="predicted"/>
<dbReference type="AlphaFoldDB" id="A0A2Z2NPI0"/>